<dbReference type="PANTHER" id="PTHR43214">
    <property type="entry name" value="TWO-COMPONENT RESPONSE REGULATOR"/>
    <property type="match status" value="1"/>
</dbReference>
<sequence length="224" mass="24608">MINPIEAQNKKRILLVDDHALMRAGIRALLDEIGDFDVIGESGNGIEALELVRKFVPDLLLLDISLPGLNGLEVLRQIGQQYPDVRVLMLSMHAGSEYVARALSFGASGYLLKDSAFDELAAALHAIACGRDYLCAAIDTETVQRFIHSAQQGQSEQEILTPRQRQILQQIAEGFGPRDIAESLNVSVKTVEAHRAQLMERLGIHHVPGLVRFAIRIGLVSPDL</sequence>
<dbReference type="PRINTS" id="PR00038">
    <property type="entry name" value="HTHLUXR"/>
</dbReference>
<keyword evidence="9" id="KW-1185">Reference proteome</keyword>
<dbReference type="InterPro" id="IPR000792">
    <property type="entry name" value="Tscrpt_reg_LuxR_C"/>
</dbReference>
<evidence type="ECO:0000256" key="4">
    <source>
        <dbReference type="ARBA" id="ARBA00023163"/>
    </source>
</evidence>
<keyword evidence="4" id="KW-0804">Transcription</keyword>
<dbReference type="RefSeq" id="WP_318953080.1">
    <property type="nucleotide sequence ID" value="NZ_CP137555.1"/>
</dbReference>
<evidence type="ECO:0000256" key="5">
    <source>
        <dbReference type="PROSITE-ProRule" id="PRU00169"/>
    </source>
</evidence>
<evidence type="ECO:0000256" key="2">
    <source>
        <dbReference type="ARBA" id="ARBA00023015"/>
    </source>
</evidence>
<dbReference type="InterPro" id="IPR011006">
    <property type="entry name" value="CheY-like_superfamily"/>
</dbReference>
<evidence type="ECO:0000256" key="1">
    <source>
        <dbReference type="ARBA" id="ARBA00022553"/>
    </source>
</evidence>
<dbReference type="GO" id="GO:0000160">
    <property type="term" value="P:phosphorelay signal transduction system"/>
    <property type="evidence" value="ECO:0007669"/>
    <property type="project" value="InterPro"/>
</dbReference>
<gene>
    <name evidence="8" type="ORF">R5R33_12735</name>
</gene>
<dbReference type="Proteomes" id="UP001302477">
    <property type="component" value="Chromosome"/>
</dbReference>
<dbReference type="GO" id="GO:0006355">
    <property type="term" value="P:regulation of DNA-templated transcription"/>
    <property type="evidence" value="ECO:0007669"/>
    <property type="project" value="InterPro"/>
</dbReference>
<dbReference type="InterPro" id="IPR016032">
    <property type="entry name" value="Sig_transdc_resp-reg_C-effctor"/>
</dbReference>
<reference evidence="8 9" key="1">
    <citation type="submission" date="2023-10" db="EMBL/GenBank/DDBJ databases">
        <title>Description of Microbulbifer bruguierae sp. nov., isolated from the sediments of mangrove plant Bruguiera sexangula and comparative genomic analyses of the genus Microbulbifer.</title>
        <authorList>
            <person name="Long M."/>
        </authorList>
    </citation>
    <scope>NUCLEOTIDE SEQUENCE [LARGE SCALE GENOMIC DNA]</scope>
    <source>
        <strain evidence="8 9">SPO729</strain>
    </source>
</reference>
<dbReference type="SUPFAM" id="SSF46894">
    <property type="entry name" value="C-terminal effector domain of the bipartite response regulators"/>
    <property type="match status" value="1"/>
</dbReference>
<dbReference type="SMART" id="SM00421">
    <property type="entry name" value="HTH_LUXR"/>
    <property type="match status" value="1"/>
</dbReference>
<name>A0AAU0MXR5_9GAMM</name>
<evidence type="ECO:0000256" key="3">
    <source>
        <dbReference type="ARBA" id="ARBA00023125"/>
    </source>
</evidence>
<organism evidence="8 9">
    <name type="scientific">Microbulbifer pacificus</name>
    <dbReference type="NCBI Taxonomy" id="407164"/>
    <lineage>
        <taxon>Bacteria</taxon>
        <taxon>Pseudomonadati</taxon>
        <taxon>Pseudomonadota</taxon>
        <taxon>Gammaproteobacteria</taxon>
        <taxon>Cellvibrionales</taxon>
        <taxon>Microbulbiferaceae</taxon>
        <taxon>Microbulbifer</taxon>
    </lineage>
</organism>
<evidence type="ECO:0000259" key="7">
    <source>
        <dbReference type="PROSITE" id="PS50110"/>
    </source>
</evidence>
<dbReference type="PROSITE" id="PS50110">
    <property type="entry name" value="RESPONSE_REGULATORY"/>
    <property type="match status" value="1"/>
</dbReference>
<keyword evidence="3" id="KW-0238">DNA-binding</keyword>
<feature type="modified residue" description="4-aspartylphosphate" evidence="5">
    <location>
        <position position="63"/>
    </location>
</feature>
<proteinExistence type="predicted"/>
<dbReference type="EMBL" id="CP137555">
    <property type="protein sequence ID" value="WOX04603.1"/>
    <property type="molecule type" value="Genomic_DNA"/>
</dbReference>
<dbReference type="PROSITE" id="PS50043">
    <property type="entry name" value="HTH_LUXR_2"/>
    <property type="match status" value="1"/>
</dbReference>
<accession>A0AAU0MXR5</accession>
<dbReference type="InterPro" id="IPR039420">
    <property type="entry name" value="WalR-like"/>
</dbReference>
<dbReference type="CDD" id="cd06170">
    <property type="entry name" value="LuxR_C_like"/>
    <property type="match status" value="1"/>
</dbReference>
<dbReference type="Pfam" id="PF00196">
    <property type="entry name" value="GerE"/>
    <property type="match status" value="1"/>
</dbReference>
<evidence type="ECO:0000313" key="9">
    <source>
        <dbReference type="Proteomes" id="UP001302477"/>
    </source>
</evidence>
<feature type="domain" description="Response regulatory" evidence="7">
    <location>
        <begin position="12"/>
        <end position="128"/>
    </location>
</feature>
<evidence type="ECO:0000259" key="6">
    <source>
        <dbReference type="PROSITE" id="PS50043"/>
    </source>
</evidence>
<dbReference type="InterPro" id="IPR058245">
    <property type="entry name" value="NreC/VraR/RcsB-like_REC"/>
</dbReference>
<dbReference type="CDD" id="cd17535">
    <property type="entry name" value="REC_NarL-like"/>
    <property type="match status" value="1"/>
</dbReference>
<dbReference type="SMART" id="SM00448">
    <property type="entry name" value="REC"/>
    <property type="match status" value="1"/>
</dbReference>
<dbReference type="InterPro" id="IPR001789">
    <property type="entry name" value="Sig_transdc_resp-reg_receiver"/>
</dbReference>
<evidence type="ECO:0000313" key="8">
    <source>
        <dbReference type="EMBL" id="WOX04603.1"/>
    </source>
</evidence>
<dbReference type="SUPFAM" id="SSF52172">
    <property type="entry name" value="CheY-like"/>
    <property type="match status" value="1"/>
</dbReference>
<dbReference type="KEGG" id="mpaf:R5R33_12735"/>
<feature type="domain" description="HTH luxR-type" evidence="6">
    <location>
        <begin position="153"/>
        <end position="218"/>
    </location>
</feature>
<keyword evidence="2" id="KW-0805">Transcription regulation</keyword>
<dbReference type="PANTHER" id="PTHR43214:SF41">
    <property type="entry name" value="NITRATE_NITRITE RESPONSE REGULATOR PROTEIN NARP"/>
    <property type="match status" value="1"/>
</dbReference>
<dbReference type="GO" id="GO:0003677">
    <property type="term" value="F:DNA binding"/>
    <property type="evidence" value="ECO:0007669"/>
    <property type="project" value="UniProtKB-KW"/>
</dbReference>
<dbReference type="Gene3D" id="3.40.50.2300">
    <property type="match status" value="1"/>
</dbReference>
<dbReference type="AlphaFoldDB" id="A0AAU0MXR5"/>
<dbReference type="Pfam" id="PF00072">
    <property type="entry name" value="Response_reg"/>
    <property type="match status" value="1"/>
</dbReference>
<keyword evidence="1 5" id="KW-0597">Phosphoprotein</keyword>
<protein>
    <submittedName>
        <fullName evidence="8">Response regulator transcription factor</fullName>
    </submittedName>
</protein>